<proteinExistence type="inferred from homology"/>
<dbReference type="RefSeq" id="WP_029990886.1">
    <property type="nucleotide sequence ID" value="NZ_ATMJ01000036.1"/>
</dbReference>
<evidence type="ECO:0000256" key="3">
    <source>
        <dbReference type="PIRSR" id="PIRSR607837-1"/>
    </source>
</evidence>
<feature type="binding site" evidence="3">
    <location>
        <position position="45"/>
    </location>
    <ligand>
        <name>a divalent metal cation</name>
        <dbReference type="ChEBI" id="CHEBI:60240"/>
    </ligand>
</feature>
<comment type="similarity">
    <text evidence="1">Belongs to the DinB family.</text>
</comment>
<dbReference type="GO" id="GO:0046872">
    <property type="term" value="F:metal ion binding"/>
    <property type="evidence" value="ECO:0007669"/>
    <property type="project" value="UniProtKB-KW"/>
</dbReference>
<dbReference type="SUPFAM" id="SSF109854">
    <property type="entry name" value="DinB/YfiT-like putative metalloenzymes"/>
    <property type="match status" value="1"/>
</dbReference>
<dbReference type="PANTHER" id="PTHR37302:SF1">
    <property type="entry name" value="PROTEIN DINB"/>
    <property type="match status" value="1"/>
</dbReference>
<evidence type="ECO:0008006" key="6">
    <source>
        <dbReference type="Google" id="ProtNLM"/>
    </source>
</evidence>
<evidence type="ECO:0000256" key="2">
    <source>
        <dbReference type="ARBA" id="ARBA00022723"/>
    </source>
</evidence>
<keyword evidence="5" id="KW-1185">Reference proteome</keyword>
<evidence type="ECO:0000256" key="1">
    <source>
        <dbReference type="ARBA" id="ARBA00008635"/>
    </source>
</evidence>
<name>A0A085JHS7_9GAMM</name>
<organism evidence="4 5">
    <name type="scientific">Tatumella ptyseos ATCC 33301</name>
    <dbReference type="NCBI Taxonomy" id="1005995"/>
    <lineage>
        <taxon>Bacteria</taxon>
        <taxon>Pseudomonadati</taxon>
        <taxon>Pseudomonadota</taxon>
        <taxon>Gammaproteobacteria</taxon>
        <taxon>Enterobacterales</taxon>
        <taxon>Erwiniaceae</taxon>
        <taxon>Tatumella</taxon>
    </lineage>
</organism>
<dbReference type="AlphaFoldDB" id="A0A085JHS7"/>
<gene>
    <name evidence="4" type="ORF">GTPT_1470</name>
</gene>
<protein>
    <recommendedName>
        <fullName evidence="6">DinB family protein</fullName>
    </recommendedName>
</protein>
<dbReference type="eggNOG" id="COG2318">
    <property type="taxonomic scope" value="Bacteria"/>
</dbReference>
<evidence type="ECO:0000313" key="4">
    <source>
        <dbReference type="EMBL" id="KFD20023.1"/>
    </source>
</evidence>
<dbReference type="EMBL" id="JMPR01000027">
    <property type="protein sequence ID" value="KFD20023.1"/>
    <property type="molecule type" value="Genomic_DNA"/>
</dbReference>
<dbReference type="Proteomes" id="UP000028602">
    <property type="component" value="Unassembled WGS sequence"/>
</dbReference>
<evidence type="ECO:0000313" key="5">
    <source>
        <dbReference type="Proteomes" id="UP000028602"/>
    </source>
</evidence>
<feature type="binding site" evidence="3">
    <location>
        <position position="129"/>
    </location>
    <ligand>
        <name>a divalent metal cation</name>
        <dbReference type="ChEBI" id="CHEBI:60240"/>
    </ligand>
</feature>
<reference evidence="4 5" key="1">
    <citation type="submission" date="2014-05" db="EMBL/GenBank/DDBJ databases">
        <title>ATOL: Assembling a taxonomically balanced genome-scale reconstruction of the evolutionary history of the Enterobacteriaceae.</title>
        <authorList>
            <person name="Plunkett G.III."/>
            <person name="Neeno-Eckwall E.C."/>
            <person name="Glasner J.D."/>
            <person name="Perna N.T."/>
        </authorList>
    </citation>
    <scope>NUCLEOTIDE SEQUENCE [LARGE SCALE GENOMIC DNA]</scope>
    <source>
        <strain evidence="4 5">ATCC 33301</strain>
    </source>
</reference>
<dbReference type="InterPro" id="IPR007837">
    <property type="entry name" value="DinB"/>
</dbReference>
<dbReference type="Gene3D" id="1.20.120.450">
    <property type="entry name" value="dinb family like domain"/>
    <property type="match status" value="1"/>
</dbReference>
<dbReference type="InterPro" id="IPR034660">
    <property type="entry name" value="DinB/YfiT-like"/>
</dbReference>
<accession>A0A085JHS7</accession>
<dbReference type="Pfam" id="PF05163">
    <property type="entry name" value="DinB"/>
    <property type="match status" value="1"/>
</dbReference>
<keyword evidence="2 3" id="KW-0479">Metal-binding</keyword>
<dbReference type="OrthoDB" id="9807509at2"/>
<sequence>MDKQTLIKLLAYKRWADTATLEAIKRIEPASSAKEHHLMLRLMNHIYVVDRIFRANMAGRPHGYQALNTPETPTAEALITAFRESTDEYIAFITTLSEDEFGKVIRFTFVDGGEGEMRLMDMVNHILFHGTYHRGAVGWLIQSCGGVAPKDVLTVFLRDYQS</sequence>
<comment type="caution">
    <text evidence="4">The sequence shown here is derived from an EMBL/GenBank/DDBJ whole genome shotgun (WGS) entry which is preliminary data.</text>
</comment>
<dbReference type="PANTHER" id="PTHR37302">
    <property type="entry name" value="SLR1116 PROTEIN"/>
    <property type="match status" value="1"/>
</dbReference>
<feature type="binding site" evidence="3">
    <location>
        <position position="133"/>
    </location>
    <ligand>
        <name>a divalent metal cation</name>
        <dbReference type="ChEBI" id="CHEBI:60240"/>
    </ligand>
</feature>